<protein>
    <recommendedName>
        <fullName evidence="3">Methionine and alanine importer, small subunit</fullName>
    </recommendedName>
</protein>
<organism evidence="1 2">
    <name type="scientific">Gleimia coleocanis DSM 15436</name>
    <dbReference type="NCBI Taxonomy" id="525245"/>
    <lineage>
        <taxon>Bacteria</taxon>
        <taxon>Bacillati</taxon>
        <taxon>Actinomycetota</taxon>
        <taxon>Actinomycetes</taxon>
        <taxon>Actinomycetales</taxon>
        <taxon>Actinomycetaceae</taxon>
        <taxon>Gleimia</taxon>
    </lineage>
</organism>
<keyword evidence="2" id="KW-1185">Reference proteome</keyword>
<name>C0W1W2_9ACTO</name>
<evidence type="ECO:0000313" key="2">
    <source>
        <dbReference type="Proteomes" id="UP000010301"/>
    </source>
</evidence>
<proteinExistence type="predicted"/>
<dbReference type="EMBL" id="ACFG01000034">
    <property type="protein sequence ID" value="EEH63478.1"/>
    <property type="molecule type" value="Genomic_DNA"/>
</dbReference>
<comment type="caution">
    <text evidence="1">The sequence shown here is derived from an EMBL/GenBank/DDBJ whole genome shotgun (WGS) entry which is preliminary data.</text>
</comment>
<sequence length="47" mass="4911">MEPASLILLIVTLLVVWGGLVASTVALRTLPVPEVPEDDEPVGALTD</sequence>
<evidence type="ECO:0008006" key="3">
    <source>
        <dbReference type="Google" id="ProtNLM"/>
    </source>
</evidence>
<gene>
    <name evidence="1" type="ORF">HMPREF0044_1402</name>
</gene>
<evidence type="ECO:0000313" key="1">
    <source>
        <dbReference type="EMBL" id="EEH63478.1"/>
    </source>
</evidence>
<accession>C0W1W2</accession>
<reference evidence="1 2" key="1">
    <citation type="submission" date="2009-01" db="EMBL/GenBank/DDBJ databases">
        <authorList>
            <person name="Qin X."/>
            <person name="Bachman B."/>
            <person name="Battles P."/>
            <person name="Bell A."/>
            <person name="Bess C."/>
            <person name="Bickham C."/>
            <person name="Chaboub L."/>
            <person name="Chen D."/>
            <person name="Coyle M."/>
            <person name="Deiros D.R."/>
            <person name="Dinh H."/>
            <person name="Forbes L."/>
            <person name="Fowler G."/>
            <person name="Francisco L."/>
            <person name="Fu Q."/>
            <person name="Gubbala S."/>
            <person name="Hale W."/>
            <person name="Han Y."/>
            <person name="Hemphill L."/>
            <person name="Highlander S.K."/>
            <person name="Hirani K."/>
            <person name="Hogues M."/>
            <person name="Jackson L."/>
            <person name="Jakkamsetti A."/>
            <person name="Javaid M."/>
            <person name="Jiang H."/>
            <person name="Korchina V."/>
            <person name="Kovar C."/>
            <person name="Lara F."/>
            <person name="Lee S."/>
            <person name="Mata R."/>
            <person name="Mathew T."/>
            <person name="Moen C."/>
            <person name="Morales K."/>
            <person name="Munidasa M."/>
            <person name="Nazareth L."/>
            <person name="Ngo R."/>
            <person name="Nguyen L."/>
            <person name="Okwuonu G."/>
            <person name="Ongeri F."/>
            <person name="Patil S."/>
            <person name="Petrosino J."/>
            <person name="Pham C."/>
            <person name="Pham P."/>
            <person name="Pu L.-L."/>
            <person name="Puazo M."/>
            <person name="Raj R."/>
            <person name="Reid J."/>
            <person name="Rouhana J."/>
            <person name="Saada N."/>
            <person name="Shang Y."/>
            <person name="Simmons D."/>
            <person name="Thornton R."/>
            <person name="Warren J."/>
            <person name="Weissenberger G."/>
            <person name="Zhang J."/>
            <person name="Zhang L."/>
            <person name="Zhou C."/>
            <person name="Zhu D."/>
            <person name="Muzny D."/>
            <person name="Worley K."/>
            <person name="Gibbs R."/>
        </authorList>
    </citation>
    <scope>NUCLEOTIDE SEQUENCE [LARGE SCALE GENOMIC DNA]</scope>
    <source>
        <strain evidence="1 2">DSM 15436</strain>
    </source>
</reference>
<dbReference type="STRING" id="525245.HMPREF0044_1402"/>
<dbReference type="AlphaFoldDB" id="C0W1W2"/>
<dbReference type="NCBIfam" id="NF033493">
    <property type="entry name" value="MetS_like_NSS"/>
    <property type="match status" value="1"/>
</dbReference>
<dbReference type="RefSeq" id="WP_006546260.1">
    <property type="nucleotide sequence ID" value="NZ_DS999540.1"/>
</dbReference>
<dbReference type="HOGENOM" id="CLU_210189_1_1_11"/>
<dbReference type="Proteomes" id="UP000010301">
    <property type="component" value="Unassembled WGS sequence"/>
</dbReference>